<keyword evidence="2" id="KW-1185">Reference proteome</keyword>
<dbReference type="Gene3D" id="3.10.129.10">
    <property type="entry name" value="Hotdog Thioesterase"/>
    <property type="match status" value="1"/>
</dbReference>
<dbReference type="GO" id="GO:0005739">
    <property type="term" value="C:mitochondrion"/>
    <property type="evidence" value="ECO:0007669"/>
    <property type="project" value="TreeGrafter"/>
</dbReference>
<reference evidence="1 2" key="1">
    <citation type="submission" date="2015-06" db="EMBL/GenBank/DDBJ databases">
        <title>Expansion of signal transduction pathways in fungi by whole-genome duplication.</title>
        <authorList>
            <consortium name="DOE Joint Genome Institute"/>
            <person name="Corrochano L.M."/>
            <person name="Kuo A."/>
            <person name="Marcet-Houben M."/>
            <person name="Polaino S."/>
            <person name="Salamov A."/>
            <person name="Villalobos J.M."/>
            <person name="Alvarez M.I."/>
            <person name="Avalos J."/>
            <person name="Benito E.P."/>
            <person name="Benoit I."/>
            <person name="Burger G."/>
            <person name="Camino L.P."/>
            <person name="Canovas D."/>
            <person name="Cerda-Olmedo E."/>
            <person name="Cheng J.-F."/>
            <person name="Dominguez A."/>
            <person name="Elias M."/>
            <person name="Eslava A.P."/>
            <person name="Glaser F."/>
            <person name="Grimwood J."/>
            <person name="Gutierrez G."/>
            <person name="Heitman J."/>
            <person name="Henrissat B."/>
            <person name="Iturriaga E.A."/>
            <person name="Lang B.F."/>
            <person name="Lavin J.L."/>
            <person name="Lee S."/>
            <person name="Li W."/>
            <person name="Lindquist E."/>
            <person name="Lopez-Garcia S."/>
            <person name="Luque E.M."/>
            <person name="Marcos A.T."/>
            <person name="Martin J."/>
            <person name="Mccluskey K."/>
            <person name="Medina H.R."/>
            <person name="Miralles-Duran A."/>
            <person name="Miyazaki A."/>
            <person name="Munoz-Torres E."/>
            <person name="Oguiza J.A."/>
            <person name="Ohm R."/>
            <person name="Olmedo M."/>
            <person name="Orejas M."/>
            <person name="Ortiz-Castellanos L."/>
            <person name="Pisabarro A.G."/>
            <person name="Rodriguez-Romero J."/>
            <person name="Ruiz-Herrera J."/>
            <person name="Ruiz-Vazquez R."/>
            <person name="Sanz C."/>
            <person name="Schackwitz W."/>
            <person name="Schmutz J."/>
            <person name="Shahriari M."/>
            <person name="Shelest E."/>
            <person name="Silva-Franco F."/>
            <person name="Soanes D."/>
            <person name="Syed K."/>
            <person name="Tagua V.G."/>
            <person name="Talbot N.J."/>
            <person name="Thon M."/>
            <person name="De Vries R.P."/>
            <person name="Wiebenga A."/>
            <person name="Yadav J.S."/>
            <person name="Braun E.L."/>
            <person name="Baker S."/>
            <person name="Garre V."/>
            <person name="Horwitz B."/>
            <person name="Torres-Martinez S."/>
            <person name="Idnurm A."/>
            <person name="Herrera-Estrella A."/>
            <person name="Gabaldon T."/>
            <person name="Grigoriev I.V."/>
        </authorList>
    </citation>
    <scope>NUCLEOTIDE SEQUENCE [LARGE SCALE GENOMIC DNA]</scope>
    <source>
        <strain evidence="1 2">CBS 277.49</strain>
    </source>
</reference>
<dbReference type="Proteomes" id="UP000077051">
    <property type="component" value="Unassembled WGS sequence"/>
</dbReference>
<accession>A0A162YVJ0</accession>
<dbReference type="AlphaFoldDB" id="A0A162YVJ0"/>
<dbReference type="EMBL" id="AMYB01000006">
    <property type="protein sequence ID" value="OAD00917.1"/>
    <property type="molecule type" value="Genomic_DNA"/>
</dbReference>
<dbReference type="InterPro" id="IPR029069">
    <property type="entry name" value="HotDog_dom_sf"/>
</dbReference>
<name>A0A162YVJ0_MUCCL</name>
<comment type="caution">
    <text evidence="1">The sequence shown here is derived from an EMBL/GenBank/DDBJ whole genome shotgun (WGS) entry which is preliminary data.</text>
</comment>
<dbReference type="OrthoDB" id="3257538at2759"/>
<dbReference type="InterPro" id="IPR052741">
    <property type="entry name" value="Mitochondrial_HTD2"/>
</dbReference>
<dbReference type="PANTHER" id="PTHR28152:SF1">
    <property type="entry name" value="HYDROXYACYL-THIOESTER DEHYDRATASE TYPE 2, MITOCHONDRIAL"/>
    <property type="match status" value="1"/>
</dbReference>
<evidence type="ECO:0008006" key="3">
    <source>
        <dbReference type="Google" id="ProtNLM"/>
    </source>
</evidence>
<dbReference type="PANTHER" id="PTHR28152">
    <property type="entry name" value="HYDROXYACYL-THIOESTER DEHYDRATASE TYPE 2, MITOCHONDRIAL"/>
    <property type="match status" value="1"/>
</dbReference>
<gene>
    <name evidence="1" type="ORF">MUCCIDRAFT_112339</name>
</gene>
<dbReference type="VEuPathDB" id="FungiDB:MUCCIDRAFT_112339"/>
<dbReference type="SUPFAM" id="SSF54637">
    <property type="entry name" value="Thioesterase/thiol ester dehydrase-isomerase"/>
    <property type="match status" value="1"/>
</dbReference>
<dbReference type="STRING" id="747725.A0A162YVJ0"/>
<evidence type="ECO:0000313" key="2">
    <source>
        <dbReference type="Proteomes" id="UP000077051"/>
    </source>
</evidence>
<protein>
    <recommendedName>
        <fullName evidence="3">N-terminal of MaoC-like dehydratase domain-containing protein</fullName>
    </recommendedName>
</protein>
<dbReference type="GO" id="GO:0019171">
    <property type="term" value="F:(3R)-hydroxyacyl-[acyl-carrier-protein] dehydratase activity"/>
    <property type="evidence" value="ECO:0007669"/>
    <property type="project" value="TreeGrafter"/>
</dbReference>
<sequence length="307" mass="35227">MFVLRSTFVKSTKARWYSSSHHILRDWESKTKTSCIQHTYDDITWSPINLLGNTLGDDEINNDTIPEKSTLVPPCWHHVYFPPRTLESDLAQDGYESEFFPPEPFSQRMWVGAKMDWNPKNPLRVGDEAHMTTALDHAELREGRMGESAMVWINKDISNQLGWSMREQRCLVYHPEQASSSATRGIKVKKDPDFQRQITPSSIFLFRYSALTFNSHKIHFDHEYATKVEKHPACLVHGPLSGTLLIDLLRKQVPQAFIRSFEYKCLTPLYVNQPMTLMGKKSAHGYELWIKDHSGNLAVKGSASVST</sequence>
<evidence type="ECO:0000313" key="1">
    <source>
        <dbReference type="EMBL" id="OAD00917.1"/>
    </source>
</evidence>
<proteinExistence type="predicted"/>
<organism evidence="1 2">
    <name type="scientific">Mucor lusitanicus CBS 277.49</name>
    <dbReference type="NCBI Taxonomy" id="747725"/>
    <lineage>
        <taxon>Eukaryota</taxon>
        <taxon>Fungi</taxon>
        <taxon>Fungi incertae sedis</taxon>
        <taxon>Mucoromycota</taxon>
        <taxon>Mucoromycotina</taxon>
        <taxon>Mucoromycetes</taxon>
        <taxon>Mucorales</taxon>
        <taxon>Mucorineae</taxon>
        <taxon>Mucoraceae</taxon>
        <taxon>Mucor</taxon>
    </lineage>
</organism>